<feature type="compositionally biased region" description="Basic residues" evidence="1">
    <location>
        <begin position="198"/>
        <end position="225"/>
    </location>
</feature>
<sequence>MEPHSKGTWEAYVKRRDPTSRSSDGVSDHPGTAAGKDILKVFSRLENLRDPNYMVAASPVTAGELPPAAGRLRGSSRGSLGTGAARRGEGPFTVDRRADGARHRRRTARSGIGGGDGAARRPAHHLVTSGHTTAEDPLGRRPRPGTTRAQRTGPPRTRPVGRTARGGRRGHRHHDPRPARRRGRPAAARTGREARRVGAPRRRGRQGRRRPRRRRPRGAGRRRHPGDRGRGPGRDRRRGRLPRPGRGAVQGRRGTRRVGRGRRGRQRARRPLRRRRRRTLPAGGDPRLRPDHPSGARLRGLHARPLALRPGHAPPGRRRGGARHVRGGDVRVVGRRERPGAGPRHLARGRRRHVRGHQPQPQRRLDRGLGQRRLRLQLPHRGAAGARRRHPDRRAVLRLLFGRRHDLLDQRPVVLDRRRLGLLTRLRRTLLQELQRRRHRALQRHVLGRLQRDALARRPVQPAGARRHRPRPVAAAERRRLEGRVPLRRRQRHLHRRVRQGQHQLGQHLLLRPEPPARRRRHRPGDQLRLDRAGLLAQEHRPLLRRRQGRRVLVPDRLAAQPGLRRRLARQPDHVQLRAGDQLLPARRRPEQRHRHPDLLRPRRRAHLDRLRCAAARPGGRQGHAEDARPGGLHARTLRPLLHRRRLHLRRCHARQGQRGALARRPLRPELRQGQHHLQELRRELLVEPAAAVHHHPGALRRRVQGRRHLRPQPALPRAQRRHQAQHVAGLRHPHR</sequence>
<comment type="caution">
    <text evidence="2">The sequence shown here is derived from an EMBL/GenBank/DDBJ whole genome shotgun (WGS) entry which is preliminary data.</text>
</comment>
<feature type="compositionally biased region" description="Basic residues" evidence="1">
    <location>
        <begin position="345"/>
        <end position="356"/>
    </location>
</feature>
<feature type="compositionally biased region" description="Low complexity" evidence="1">
    <location>
        <begin position="144"/>
        <end position="163"/>
    </location>
</feature>
<accession>A0A9W4EDZ6</accession>
<feature type="compositionally biased region" description="Basic residues" evidence="1">
    <location>
        <begin position="315"/>
        <end position="325"/>
    </location>
</feature>
<feature type="region of interest" description="Disordered" evidence="1">
    <location>
        <begin position="1"/>
        <end position="35"/>
    </location>
</feature>
<name>A0A9W4EDZ6_9ACTN</name>
<proteinExistence type="predicted"/>
<dbReference type="EMBL" id="CAJVAX010000012">
    <property type="protein sequence ID" value="CAG7634507.1"/>
    <property type="molecule type" value="Genomic_DNA"/>
</dbReference>
<feature type="compositionally biased region" description="Basic and acidic residues" evidence="1">
    <location>
        <begin position="1"/>
        <end position="19"/>
    </location>
</feature>
<feature type="compositionally biased region" description="Basic residues" evidence="1">
    <location>
        <begin position="694"/>
        <end position="711"/>
    </location>
</feature>
<keyword evidence="3" id="KW-1185">Reference proteome</keyword>
<evidence type="ECO:0000313" key="3">
    <source>
        <dbReference type="Proteomes" id="UP001153328"/>
    </source>
</evidence>
<evidence type="ECO:0000313" key="2">
    <source>
        <dbReference type="EMBL" id="CAG7634507.1"/>
    </source>
</evidence>
<gene>
    <name evidence="2" type="ORF">SBRY_21083</name>
</gene>
<dbReference type="AlphaFoldDB" id="A0A9W4EDZ6"/>
<feature type="compositionally biased region" description="Basic and acidic residues" evidence="1">
    <location>
        <begin position="326"/>
        <end position="339"/>
    </location>
</feature>
<reference evidence="2" key="1">
    <citation type="submission" date="2021-06" db="EMBL/GenBank/DDBJ databases">
        <authorList>
            <person name="Arsene-Ploetze F."/>
        </authorList>
    </citation>
    <scope>NUCLEOTIDE SEQUENCE</scope>
    <source>
        <strain evidence="2">SBRY1</strain>
    </source>
</reference>
<protein>
    <submittedName>
        <fullName evidence="2">Uncharacterized protein</fullName>
    </submittedName>
</protein>
<feature type="compositionally biased region" description="Basic residues" evidence="1">
    <location>
        <begin position="165"/>
        <end position="184"/>
    </location>
</feature>
<feature type="region of interest" description="Disordered" evidence="1">
    <location>
        <begin position="458"/>
        <end position="479"/>
    </location>
</feature>
<dbReference type="Proteomes" id="UP001153328">
    <property type="component" value="Unassembled WGS sequence"/>
</dbReference>
<feature type="compositionally biased region" description="Basic residues" evidence="1">
    <location>
        <begin position="253"/>
        <end position="279"/>
    </location>
</feature>
<feature type="region of interest" description="Disordered" evidence="1">
    <location>
        <begin position="58"/>
        <end position="371"/>
    </location>
</feature>
<feature type="compositionally biased region" description="Basic residues" evidence="1">
    <location>
        <begin position="719"/>
        <end position="736"/>
    </location>
</feature>
<organism evidence="2 3">
    <name type="scientific">Actinacidiphila bryophytorum</name>
    <dbReference type="NCBI Taxonomy" id="1436133"/>
    <lineage>
        <taxon>Bacteria</taxon>
        <taxon>Bacillati</taxon>
        <taxon>Actinomycetota</taxon>
        <taxon>Actinomycetes</taxon>
        <taxon>Kitasatosporales</taxon>
        <taxon>Streptomycetaceae</taxon>
        <taxon>Actinacidiphila</taxon>
    </lineage>
</organism>
<feature type="compositionally biased region" description="Basic and acidic residues" evidence="1">
    <location>
        <begin position="86"/>
        <end position="101"/>
    </location>
</feature>
<evidence type="ECO:0000256" key="1">
    <source>
        <dbReference type="SAM" id="MobiDB-lite"/>
    </source>
</evidence>
<feature type="compositionally biased region" description="Low complexity" evidence="1">
    <location>
        <begin position="68"/>
        <end position="85"/>
    </location>
</feature>
<feature type="region of interest" description="Disordered" evidence="1">
    <location>
        <begin position="694"/>
        <end position="736"/>
    </location>
</feature>